<evidence type="ECO:0000313" key="2">
    <source>
        <dbReference type="Proteomes" id="UP001596425"/>
    </source>
</evidence>
<dbReference type="Pfam" id="PF04315">
    <property type="entry name" value="EpmC"/>
    <property type="match status" value="1"/>
</dbReference>
<sequence length="194" mass="21531">MSVSSLEQAQIATAEPLSDRIAAVFNRCFAGPGGLNTRLCGGFEEPYYRPVGEALRYHRVEFTRDYPASALHEAAHWCVAGPTRRQLPDYGYWYAPDGRSEAQQVEFERVEVKPQALEWIFARACGLPFRVSADNLESALGPSCAFKRAIWLQVQDYCNGGVNERAGAFALALALEFGRPDPLNPSLYRLAELA</sequence>
<dbReference type="GO" id="GO:0003746">
    <property type="term" value="F:translation elongation factor activity"/>
    <property type="evidence" value="ECO:0007669"/>
    <property type="project" value="UniProtKB-KW"/>
</dbReference>
<name>A0ABW1YR70_9GAMM</name>
<reference evidence="2" key="1">
    <citation type="journal article" date="2019" name="Int. J. Syst. Evol. Microbiol.">
        <title>The Global Catalogue of Microorganisms (GCM) 10K type strain sequencing project: providing services to taxonomists for standard genome sequencing and annotation.</title>
        <authorList>
            <consortium name="The Broad Institute Genomics Platform"/>
            <consortium name="The Broad Institute Genome Sequencing Center for Infectious Disease"/>
            <person name="Wu L."/>
            <person name="Ma J."/>
        </authorList>
    </citation>
    <scope>NUCLEOTIDE SEQUENCE [LARGE SCALE GENOMIC DNA]</scope>
    <source>
        <strain evidence="2">CGMCC 1.13718</strain>
    </source>
</reference>
<comment type="caution">
    <text evidence="1">The sequence shown here is derived from an EMBL/GenBank/DDBJ whole genome shotgun (WGS) entry which is preliminary data.</text>
</comment>
<evidence type="ECO:0000313" key="1">
    <source>
        <dbReference type="EMBL" id="MFC6635266.1"/>
    </source>
</evidence>
<keyword evidence="2" id="KW-1185">Reference proteome</keyword>
<dbReference type="Proteomes" id="UP001596425">
    <property type="component" value="Unassembled WGS sequence"/>
</dbReference>
<protein>
    <submittedName>
        <fullName evidence="1">Elongation factor P hydroxylase</fullName>
    </submittedName>
</protein>
<gene>
    <name evidence="1" type="ORF">ACFQBM_18435</name>
</gene>
<dbReference type="InterPro" id="IPR007411">
    <property type="entry name" value="EpmC"/>
</dbReference>
<accession>A0ABW1YR70</accession>
<organism evidence="1 2">
    <name type="scientific">Microbulbifer taiwanensis</name>
    <dbReference type="NCBI Taxonomy" id="986746"/>
    <lineage>
        <taxon>Bacteria</taxon>
        <taxon>Pseudomonadati</taxon>
        <taxon>Pseudomonadota</taxon>
        <taxon>Gammaproteobacteria</taxon>
        <taxon>Cellvibrionales</taxon>
        <taxon>Microbulbiferaceae</taxon>
        <taxon>Microbulbifer</taxon>
    </lineage>
</organism>
<dbReference type="EMBL" id="JBHSVR010000001">
    <property type="protein sequence ID" value="MFC6635266.1"/>
    <property type="molecule type" value="Genomic_DNA"/>
</dbReference>
<keyword evidence="1" id="KW-0251">Elongation factor</keyword>
<dbReference type="RefSeq" id="WP_226865274.1">
    <property type="nucleotide sequence ID" value="NZ_JACZFR010000045.1"/>
</dbReference>
<proteinExistence type="predicted"/>
<keyword evidence="1" id="KW-0648">Protein biosynthesis</keyword>